<proteinExistence type="predicted"/>
<evidence type="ECO:0000313" key="1">
    <source>
        <dbReference type="EMBL" id="GAA5118991.1"/>
    </source>
</evidence>
<gene>
    <name evidence="1" type="ORF">GCM10023320_24020</name>
</gene>
<reference evidence="2" key="1">
    <citation type="journal article" date="2019" name="Int. J. Syst. Evol. Microbiol.">
        <title>The Global Catalogue of Microorganisms (GCM) 10K type strain sequencing project: providing services to taxonomists for standard genome sequencing and annotation.</title>
        <authorList>
            <consortium name="The Broad Institute Genomics Platform"/>
            <consortium name="The Broad Institute Genome Sequencing Center for Infectious Disease"/>
            <person name="Wu L."/>
            <person name="Ma J."/>
        </authorList>
    </citation>
    <scope>NUCLEOTIDE SEQUENCE [LARGE SCALE GENOMIC DNA]</scope>
    <source>
        <strain evidence="2">JCM 18302</strain>
    </source>
</reference>
<accession>A0ABP9NGH3</accession>
<organism evidence="1 2">
    <name type="scientific">Pseudonocardia adelaidensis</name>
    <dbReference type="NCBI Taxonomy" id="648754"/>
    <lineage>
        <taxon>Bacteria</taxon>
        <taxon>Bacillati</taxon>
        <taxon>Actinomycetota</taxon>
        <taxon>Actinomycetes</taxon>
        <taxon>Pseudonocardiales</taxon>
        <taxon>Pseudonocardiaceae</taxon>
        <taxon>Pseudonocardia</taxon>
    </lineage>
</organism>
<protein>
    <submittedName>
        <fullName evidence="1">Uncharacterized protein</fullName>
    </submittedName>
</protein>
<keyword evidence="2" id="KW-1185">Reference proteome</keyword>
<evidence type="ECO:0000313" key="2">
    <source>
        <dbReference type="Proteomes" id="UP001500804"/>
    </source>
</evidence>
<dbReference type="EMBL" id="BAABJO010000007">
    <property type="protein sequence ID" value="GAA5118991.1"/>
    <property type="molecule type" value="Genomic_DNA"/>
</dbReference>
<sequence length="158" mass="17721">MQMVLDEYHAFASVQGHSSTVDERLREEEATVGPEALRLLWFFGHADPGRHTLGEGGDHIRQLPADSGQSLWCDRLSKFRVVLPTQVQDDRIAAAVAARVVQGFQLERDRHAIQAIGKDPDEHDRFTRVGVPIYSDRAGFVGQRFVTERDVVSGRTVE</sequence>
<comment type="caution">
    <text evidence="1">The sequence shown here is derived from an EMBL/GenBank/DDBJ whole genome shotgun (WGS) entry which is preliminary data.</text>
</comment>
<name>A0ABP9NGH3_9PSEU</name>
<dbReference type="Proteomes" id="UP001500804">
    <property type="component" value="Unassembled WGS sequence"/>
</dbReference>